<gene>
    <name evidence="2" type="ORF">D1013_01065</name>
</gene>
<keyword evidence="3" id="KW-1185">Reference proteome</keyword>
<name>A0A3G2L1D2_9FLAO</name>
<dbReference type="AlphaFoldDB" id="A0A3G2L1D2"/>
<dbReference type="Proteomes" id="UP000276309">
    <property type="component" value="Chromosome"/>
</dbReference>
<dbReference type="EMBL" id="CP032050">
    <property type="protein sequence ID" value="AYN66068.1"/>
    <property type="molecule type" value="Genomic_DNA"/>
</dbReference>
<accession>A0A3G2L1D2</accession>
<proteinExistence type="predicted"/>
<keyword evidence="1" id="KW-0472">Membrane</keyword>
<feature type="transmembrane region" description="Helical" evidence="1">
    <location>
        <begin position="36"/>
        <end position="56"/>
    </location>
</feature>
<reference evidence="2 3" key="1">
    <citation type="submission" date="2018-08" db="EMBL/GenBank/DDBJ databases">
        <title>The reduced genetic potential of extracellular carbohydrate catabolism in Euzebyella marina RN62, a Flavobacteriia bacterium isolated from the hadal water.</title>
        <authorList>
            <person name="Xue C."/>
        </authorList>
    </citation>
    <scope>NUCLEOTIDE SEQUENCE [LARGE SCALE GENOMIC DNA]</scope>
    <source>
        <strain evidence="2 3">RN62</strain>
    </source>
</reference>
<keyword evidence="1" id="KW-1133">Transmembrane helix</keyword>
<feature type="transmembrane region" description="Helical" evidence="1">
    <location>
        <begin position="12"/>
        <end position="30"/>
    </location>
</feature>
<dbReference type="RefSeq" id="WP_121847121.1">
    <property type="nucleotide sequence ID" value="NZ_CP032050.1"/>
</dbReference>
<sequence length="157" mass="17663">MKSVVLKQKKPFLAKLLGVFFLGLTVYYLINQNAPIAQLLFMPILGFVLLGYSVTFEISSTSTSKRQLRLYGFVVWSSELKYVRPEYVSVFSLRSGVQSDWGPVAAIGRRTSANEFVVRFFSGNSHFTVMRTSNQGLARAEGRELADMFSVELLDKS</sequence>
<organism evidence="2 3">
    <name type="scientific">Euzebyella marina</name>
    <dbReference type="NCBI Taxonomy" id="1761453"/>
    <lineage>
        <taxon>Bacteria</taxon>
        <taxon>Pseudomonadati</taxon>
        <taxon>Bacteroidota</taxon>
        <taxon>Flavobacteriia</taxon>
        <taxon>Flavobacteriales</taxon>
        <taxon>Flavobacteriaceae</taxon>
        <taxon>Euzebyella</taxon>
    </lineage>
</organism>
<evidence type="ECO:0000313" key="2">
    <source>
        <dbReference type="EMBL" id="AYN66068.1"/>
    </source>
</evidence>
<evidence type="ECO:0000256" key="1">
    <source>
        <dbReference type="SAM" id="Phobius"/>
    </source>
</evidence>
<dbReference type="OrthoDB" id="1161417at2"/>
<protein>
    <submittedName>
        <fullName evidence="2">Uncharacterized protein</fullName>
    </submittedName>
</protein>
<dbReference type="KEGG" id="emar:D1013_01065"/>
<keyword evidence="1" id="KW-0812">Transmembrane</keyword>
<evidence type="ECO:0000313" key="3">
    <source>
        <dbReference type="Proteomes" id="UP000276309"/>
    </source>
</evidence>